<feature type="region of interest" description="Disordered" evidence="2">
    <location>
        <begin position="555"/>
        <end position="577"/>
    </location>
</feature>
<feature type="domain" description="C2H2-type" evidence="3">
    <location>
        <begin position="390"/>
        <end position="417"/>
    </location>
</feature>
<evidence type="ECO:0000259" key="3">
    <source>
        <dbReference type="PROSITE" id="PS50157"/>
    </source>
</evidence>
<dbReference type="InterPro" id="IPR013087">
    <property type="entry name" value="Znf_C2H2_type"/>
</dbReference>
<dbReference type="SMART" id="SM00355">
    <property type="entry name" value="ZnF_C2H2"/>
    <property type="match status" value="4"/>
</dbReference>
<reference evidence="4" key="3">
    <citation type="submission" date="2025-09" db="UniProtKB">
        <authorList>
            <consortium name="Ensembl"/>
        </authorList>
    </citation>
    <scope>IDENTIFICATION</scope>
    <source>
        <strain evidence="4">Thoroughbred</strain>
    </source>
</reference>
<proteinExistence type="predicted"/>
<feature type="region of interest" description="Disordered" evidence="2">
    <location>
        <begin position="192"/>
        <end position="258"/>
    </location>
</feature>
<dbReference type="InterPro" id="IPR036236">
    <property type="entry name" value="Znf_C2H2_sf"/>
</dbReference>
<dbReference type="FunFam" id="3.30.160.60:FF:000679">
    <property type="entry name" value="Zinc finger protein 341"/>
    <property type="match status" value="1"/>
</dbReference>
<dbReference type="Proteomes" id="UP000002281">
    <property type="component" value="Chromosome 22"/>
</dbReference>
<feature type="domain" description="C2H2-type" evidence="3">
    <location>
        <begin position="485"/>
        <end position="512"/>
    </location>
</feature>
<dbReference type="Pfam" id="PF00096">
    <property type="entry name" value="zf-C2H2"/>
    <property type="match status" value="2"/>
</dbReference>
<keyword evidence="1" id="KW-0862">Zinc</keyword>
<feature type="compositionally biased region" description="Polar residues" evidence="2">
    <location>
        <begin position="203"/>
        <end position="216"/>
    </location>
</feature>
<evidence type="ECO:0000313" key="4">
    <source>
        <dbReference type="Ensembl" id="ENSECAP00000070082.1"/>
    </source>
</evidence>
<dbReference type="PROSITE" id="PS00028">
    <property type="entry name" value="ZINC_FINGER_C2H2_1"/>
    <property type="match status" value="3"/>
</dbReference>
<protein>
    <submittedName>
        <fullName evidence="4">Zinc finger protein 341</fullName>
    </submittedName>
</protein>
<dbReference type="Ensembl" id="ENSECAT00000118566.1">
    <property type="protein sequence ID" value="ENSECAP00000070082.1"/>
    <property type="gene ID" value="ENSECAG00000000301.4"/>
</dbReference>
<feature type="region of interest" description="Disordered" evidence="2">
    <location>
        <begin position="439"/>
        <end position="465"/>
    </location>
</feature>
<reference evidence="4 5" key="1">
    <citation type="journal article" date="2009" name="Science">
        <title>Genome sequence, comparative analysis, and population genetics of the domestic horse.</title>
        <authorList>
            <consortium name="Broad Institute Genome Sequencing Platform"/>
            <consortium name="Broad Institute Whole Genome Assembly Team"/>
            <person name="Wade C.M."/>
            <person name="Giulotto E."/>
            <person name="Sigurdsson S."/>
            <person name="Zoli M."/>
            <person name="Gnerre S."/>
            <person name="Imsland F."/>
            <person name="Lear T.L."/>
            <person name="Adelson D.L."/>
            <person name="Bailey E."/>
            <person name="Bellone R.R."/>
            <person name="Bloecker H."/>
            <person name="Distl O."/>
            <person name="Edgar R.C."/>
            <person name="Garber M."/>
            <person name="Leeb T."/>
            <person name="Mauceli E."/>
            <person name="MacLeod J.N."/>
            <person name="Penedo M.C.T."/>
            <person name="Raison J.M."/>
            <person name="Sharpe T."/>
            <person name="Vogel J."/>
            <person name="Andersson L."/>
            <person name="Antczak D.F."/>
            <person name="Biagi T."/>
            <person name="Binns M.M."/>
            <person name="Chowdhary B.P."/>
            <person name="Coleman S.J."/>
            <person name="Della Valle G."/>
            <person name="Fryc S."/>
            <person name="Guerin G."/>
            <person name="Hasegawa T."/>
            <person name="Hill E.W."/>
            <person name="Jurka J."/>
            <person name="Kiialainen A."/>
            <person name="Lindgren G."/>
            <person name="Liu J."/>
            <person name="Magnani E."/>
            <person name="Mickelson J.R."/>
            <person name="Murray J."/>
            <person name="Nergadze S.G."/>
            <person name="Onofrio R."/>
            <person name="Pedroni S."/>
            <person name="Piras M.F."/>
            <person name="Raudsepp T."/>
            <person name="Rocchi M."/>
            <person name="Roeed K.H."/>
            <person name="Ryder O.A."/>
            <person name="Searle S."/>
            <person name="Skow L."/>
            <person name="Swinburne J.E."/>
            <person name="Syvaenen A.C."/>
            <person name="Tozaki T."/>
            <person name="Valberg S.J."/>
            <person name="Vaudin M."/>
            <person name="White J.R."/>
            <person name="Zody M.C."/>
            <person name="Lander E.S."/>
            <person name="Lindblad-Toh K."/>
        </authorList>
    </citation>
    <scope>NUCLEOTIDE SEQUENCE [LARGE SCALE GENOMIC DNA]</scope>
    <source>
        <strain evidence="4 5">Thoroughbred</strain>
    </source>
</reference>
<evidence type="ECO:0000313" key="5">
    <source>
        <dbReference type="Proteomes" id="UP000002281"/>
    </source>
</evidence>
<feature type="domain" description="C2H2-type" evidence="3">
    <location>
        <begin position="93"/>
        <end position="121"/>
    </location>
</feature>
<dbReference type="AlphaFoldDB" id="A0A9L0S5E7"/>
<dbReference type="PANTHER" id="PTHR21020">
    <property type="entry name" value="ZINC FINGER PROTEIN 800"/>
    <property type="match status" value="1"/>
</dbReference>
<dbReference type="FunFam" id="3.30.160.60:FF:002200">
    <property type="entry name" value="zinc finger protein 341 isoform X1"/>
    <property type="match status" value="1"/>
</dbReference>
<sequence>MVSAPNPGFCCNGSRGECILGHSQPWVWLVRVKSDGVLGPSSKEAAFLSSGMDNQTVLAVQSLLDGQGAVPDPTGQSVNAPPALQPLDDEDVFLCGKCKKQFNSLPAFMTHKREQCQGNAPPLATVSLATNSIYTPSAAPTAVQQAPPPANRQISTYITVPPSPLIQTLVQGNILVSDDVLMSAMSAFTSLDQPMPQGPPPVQSSLNMHSAPSYLTQPPPPPPPPPPLPPPPPPQPPPPPPQSLGPPGRPNPGGNGVVEVYSATAPLAGSGTVEIQALGMQPYPPLEVPSQCVEAPVYPTPPVYSPGKQGFKPKGPNPAAPMTSATGGTVATFDSPPTLKTRRAKGASGLPEAAGKPKAQKLKCSYCDKSFTKNFDLQQHIRSHTGEKPFQCIACGRAFAQKSNVKKHMQTHKVWPPGRSGGTVSRNSVTVQVMALNPSRQEDEESTGLGQPLSSAPQPQALPTVDEDEGAKLEAKQVVLIDSSYLCQFCPSKFSTYFQLKSHMTQHKNEQEQANLSQKPSMDLPLVRAGACALSFRSVQVCGQELCPDVPEARHLSGAHQEPPGGAELPLPPLRQGLPVTVRPRRASVLPQPPAAAQPQEGQCCLQVCQMRQQIFHA</sequence>
<organism evidence="4 5">
    <name type="scientific">Equus caballus</name>
    <name type="common">Horse</name>
    <dbReference type="NCBI Taxonomy" id="9796"/>
    <lineage>
        <taxon>Eukaryota</taxon>
        <taxon>Metazoa</taxon>
        <taxon>Chordata</taxon>
        <taxon>Craniata</taxon>
        <taxon>Vertebrata</taxon>
        <taxon>Euteleostomi</taxon>
        <taxon>Mammalia</taxon>
        <taxon>Eutheria</taxon>
        <taxon>Laurasiatheria</taxon>
        <taxon>Perissodactyla</taxon>
        <taxon>Equidae</taxon>
        <taxon>Equus</taxon>
    </lineage>
</organism>
<dbReference type="PROSITE" id="PS50157">
    <property type="entry name" value="ZINC_FINGER_C2H2_2"/>
    <property type="match status" value="4"/>
</dbReference>
<dbReference type="InterPro" id="IPR039149">
    <property type="entry name" value="ZNF800"/>
</dbReference>
<gene>
    <name evidence="4" type="primary">ZNF341</name>
</gene>
<accession>A0A9L0S5E7</accession>
<dbReference type="Gene3D" id="3.30.160.60">
    <property type="entry name" value="Classic Zinc Finger"/>
    <property type="match status" value="3"/>
</dbReference>
<keyword evidence="1" id="KW-0863">Zinc-finger</keyword>
<feature type="compositionally biased region" description="Pro residues" evidence="2">
    <location>
        <begin position="217"/>
        <end position="250"/>
    </location>
</feature>
<dbReference type="SUPFAM" id="SSF57667">
    <property type="entry name" value="beta-beta-alpha zinc fingers"/>
    <property type="match status" value="1"/>
</dbReference>
<evidence type="ECO:0000256" key="1">
    <source>
        <dbReference type="PROSITE-ProRule" id="PRU00042"/>
    </source>
</evidence>
<keyword evidence="1" id="KW-0479">Metal-binding</keyword>
<feature type="region of interest" description="Disordered" evidence="2">
    <location>
        <begin position="313"/>
        <end position="355"/>
    </location>
</feature>
<keyword evidence="5" id="KW-1185">Reference proteome</keyword>
<reference evidence="4" key="2">
    <citation type="submission" date="2025-08" db="UniProtKB">
        <authorList>
            <consortium name="Ensembl"/>
        </authorList>
    </citation>
    <scope>IDENTIFICATION</scope>
    <source>
        <strain evidence="4">Thoroughbred</strain>
    </source>
</reference>
<name>A0A9L0S5E7_HORSE</name>
<evidence type="ECO:0000256" key="2">
    <source>
        <dbReference type="SAM" id="MobiDB-lite"/>
    </source>
</evidence>
<feature type="domain" description="C2H2-type" evidence="3">
    <location>
        <begin position="362"/>
        <end position="389"/>
    </location>
</feature>
<feature type="compositionally biased region" description="Polar residues" evidence="2">
    <location>
        <begin position="448"/>
        <end position="458"/>
    </location>
</feature>
<dbReference type="GeneTree" id="ENSGT00390000000546"/>
<dbReference type="GO" id="GO:0008270">
    <property type="term" value="F:zinc ion binding"/>
    <property type="evidence" value="ECO:0007669"/>
    <property type="project" value="UniProtKB-KW"/>
</dbReference>
<dbReference type="PANTHER" id="PTHR21020:SF0">
    <property type="entry name" value="ZINC FINGER PROTEIN 800"/>
    <property type="match status" value="1"/>
</dbReference>